<accession>A0A481YT99</accession>
<protein>
    <submittedName>
        <fullName evidence="2">Uncharacterized protein</fullName>
    </submittedName>
</protein>
<organism evidence="2">
    <name type="scientific">Marseillevirus LCMAC102</name>
    <dbReference type="NCBI Taxonomy" id="2506603"/>
    <lineage>
        <taxon>Viruses</taxon>
        <taxon>Varidnaviria</taxon>
        <taxon>Bamfordvirae</taxon>
        <taxon>Nucleocytoviricota</taxon>
        <taxon>Megaviricetes</taxon>
        <taxon>Pimascovirales</taxon>
        <taxon>Pimascovirales incertae sedis</taxon>
        <taxon>Marseilleviridae</taxon>
    </lineage>
</organism>
<feature type="transmembrane region" description="Helical" evidence="1">
    <location>
        <begin position="271"/>
        <end position="290"/>
    </location>
</feature>
<evidence type="ECO:0000313" key="2">
    <source>
        <dbReference type="EMBL" id="QBK86220.1"/>
    </source>
</evidence>
<keyword evidence="1" id="KW-0472">Membrane</keyword>
<keyword evidence="1" id="KW-0812">Transmembrane</keyword>
<dbReference type="EMBL" id="MK500334">
    <property type="protein sequence ID" value="QBK86220.1"/>
    <property type="molecule type" value="Genomic_DNA"/>
</dbReference>
<gene>
    <name evidence="2" type="ORF">LCMAC102_00140</name>
</gene>
<sequence>MDGTWSFIAFLISIFTFASADMCQNITMESHNLRTNIIKCYSGNTNILAQIKIKPIVDERYNFTNDVNFIFRASNFYFMTKEITNMTLVNFDFRVINSTDTQLFFNFSDQSNMTINVKTISITPPDEFFERTYSAGLKFDVLLKQNKTDECPKPKCILLIIDRENEFNNDLKYHLHINNSDSWKTSACASLYPGERNVIPLTKSNFDVFSTSIVFEFALACKSVYDTTCQYEYTEICSKEDLRKWNVHKPTCTTTTLSSDYYPPPNNTGSIIMLAFIICMLVVVLIYSIAKMIVKWKQNHRSEIEVPLTE</sequence>
<keyword evidence="1" id="KW-1133">Transmembrane helix</keyword>
<evidence type="ECO:0000256" key="1">
    <source>
        <dbReference type="SAM" id="Phobius"/>
    </source>
</evidence>
<proteinExistence type="predicted"/>
<reference evidence="2" key="1">
    <citation type="journal article" date="2019" name="MBio">
        <title>Virus Genomes from Deep Sea Sediments Expand the Ocean Megavirome and Support Independent Origins of Viral Gigantism.</title>
        <authorList>
            <person name="Backstrom D."/>
            <person name="Yutin N."/>
            <person name="Jorgensen S.L."/>
            <person name="Dharamshi J."/>
            <person name="Homa F."/>
            <person name="Zaremba-Niedwiedzka K."/>
            <person name="Spang A."/>
            <person name="Wolf Y.I."/>
            <person name="Koonin E.V."/>
            <person name="Ettema T.J."/>
        </authorList>
    </citation>
    <scope>NUCLEOTIDE SEQUENCE</scope>
</reference>
<name>A0A481YT99_9VIRU</name>